<protein>
    <submittedName>
        <fullName evidence="1">Uncharacterized protein</fullName>
    </submittedName>
</protein>
<accession>A0A6G1X2U6</accession>
<gene>
    <name evidence="1" type="ORF">GH754_02850</name>
</gene>
<evidence type="ECO:0000313" key="2">
    <source>
        <dbReference type="Proteomes" id="UP000480185"/>
    </source>
</evidence>
<dbReference type="EMBL" id="WJNH01000002">
    <property type="protein sequence ID" value="MRG85262.1"/>
    <property type="molecule type" value="Genomic_DNA"/>
</dbReference>
<proteinExistence type="predicted"/>
<keyword evidence="2" id="KW-1185">Reference proteome</keyword>
<name>A0A6G1X2U6_9BACI</name>
<dbReference type="Proteomes" id="UP000480185">
    <property type="component" value="Unassembled WGS sequence"/>
</dbReference>
<reference evidence="1 2" key="1">
    <citation type="submission" date="2019-11" db="EMBL/GenBank/DDBJ databases">
        <authorList>
            <person name="Li J."/>
        </authorList>
    </citation>
    <scope>NUCLEOTIDE SEQUENCE [LARGE SCALE GENOMIC DNA]</scope>
    <source>
        <strain evidence="1 2">J4</strain>
    </source>
</reference>
<dbReference type="RefSeq" id="WP_153727227.1">
    <property type="nucleotide sequence ID" value="NZ_WJNH01000002.1"/>
</dbReference>
<evidence type="ECO:0000313" key="1">
    <source>
        <dbReference type="EMBL" id="MRG85262.1"/>
    </source>
</evidence>
<dbReference type="OrthoDB" id="2080087at2"/>
<dbReference type="AlphaFoldDB" id="A0A6G1X2U6"/>
<comment type="caution">
    <text evidence="1">The sequence shown here is derived from an EMBL/GenBank/DDBJ whole genome shotgun (WGS) entry which is preliminary data.</text>
</comment>
<organism evidence="1 2">
    <name type="scientific">Salinibacillus xinjiangensis</name>
    <dbReference type="NCBI Taxonomy" id="1229268"/>
    <lineage>
        <taxon>Bacteria</taxon>
        <taxon>Bacillati</taxon>
        <taxon>Bacillota</taxon>
        <taxon>Bacilli</taxon>
        <taxon>Bacillales</taxon>
        <taxon>Bacillaceae</taxon>
        <taxon>Salinibacillus</taxon>
    </lineage>
</organism>
<sequence length="104" mass="11998">MSVSSFINTYDDVQVWRSKSSSCGSDAGFKAQELYSNYKYAAYDVWTPITGDYMEQYCTKFVWQSYYYGTGRVVNLGELSLTKYSVPPHWILDDYYLTKVEGGL</sequence>